<evidence type="ECO:0000259" key="2">
    <source>
        <dbReference type="PROSITE" id="PS50234"/>
    </source>
</evidence>
<dbReference type="SUPFAM" id="SSF53300">
    <property type="entry name" value="vWA-like"/>
    <property type="match status" value="1"/>
</dbReference>
<protein>
    <submittedName>
        <fullName evidence="4">Matrilin-2-like</fullName>
    </submittedName>
</protein>
<dbReference type="GeneID" id="118421278"/>
<reference evidence="4" key="2">
    <citation type="submission" date="2025-08" db="UniProtKB">
        <authorList>
            <consortium name="RefSeq"/>
        </authorList>
    </citation>
    <scope>IDENTIFICATION</scope>
    <source>
        <strain evidence="4">S238N-H82</strain>
        <tissue evidence="4">Testes</tissue>
    </source>
</reference>
<accession>A0A9J7MY61</accession>
<organism evidence="3 4">
    <name type="scientific">Branchiostoma floridae</name>
    <name type="common">Florida lancelet</name>
    <name type="synonym">Amphioxus</name>
    <dbReference type="NCBI Taxonomy" id="7739"/>
    <lineage>
        <taxon>Eukaryota</taxon>
        <taxon>Metazoa</taxon>
        <taxon>Chordata</taxon>
        <taxon>Cephalochordata</taxon>
        <taxon>Leptocardii</taxon>
        <taxon>Amphioxiformes</taxon>
        <taxon>Branchiostomatidae</taxon>
        <taxon>Branchiostoma</taxon>
    </lineage>
</organism>
<keyword evidence="3" id="KW-1185">Reference proteome</keyword>
<dbReference type="Pfam" id="PF00092">
    <property type="entry name" value="VWA"/>
    <property type="match status" value="1"/>
</dbReference>
<feature type="chain" id="PRO_5039929395" evidence="1">
    <location>
        <begin position="22"/>
        <end position="314"/>
    </location>
</feature>
<dbReference type="CDD" id="cd01450">
    <property type="entry name" value="vWFA_subfamily_ECM"/>
    <property type="match status" value="1"/>
</dbReference>
<dbReference type="InterPro" id="IPR036465">
    <property type="entry name" value="vWFA_dom_sf"/>
</dbReference>
<name>A0A9J7MY61_BRAFL</name>
<dbReference type="RefSeq" id="XP_035684396.1">
    <property type="nucleotide sequence ID" value="XM_035828503.1"/>
</dbReference>
<gene>
    <name evidence="4" type="primary">LOC118421278</name>
</gene>
<dbReference type="PANTHER" id="PTHR24020:SF87">
    <property type="entry name" value="COLLAGEN ALPHA-1(VI) CHAIN-LIKE"/>
    <property type="match status" value="1"/>
</dbReference>
<dbReference type="AlphaFoldDB" id="A0A9J7MY61"/>
<dbReference type="InterPro" id="IPR050525">
    <property type="entry name" value="ECM_Assembly_Org"/>
</dbReference>
<dbReference type="KEGG" id="bfo:118421278"/>
<dbReference type="PANTHER" id="PTHR24020">
    <property type="entry name" value="COLLAGEN ALPHA"/>
    <property type="match status" value="1"/>
</dbReference>
<sequence length="314" mass="34684">MRSVFLLTTTTLVLLSTTAYAWLYDTTSVDCLQSQWTEWMKVGYNTRLRSRVILRHPSNGGTGCGPNEETEQLPAGETITPQETARAFDTFFLKGQTSLTRSPEKERDLLVILDESGSITSPVFYDARDALGELLGYICPGIGPNYPYHQVAFMTFSSRFTEHFDFNDYGTYAGVRNAISQVTYSSGGTATHEALDYARTTMFANGDFSVSTKGLRSGSLKEVLLITDGQPNDASATVAAAQRLQNIGVSVFALGIGNVVNSHMEQLVSEPEYKHIFHLESFDDFHTMVEAVESVYSTGERCVNLNPWSRRGVA</sequence>
<dbReference type="Gene3D" id="3.40.50.410">
    <property type="entry name" value="von Willebrand factor, type A domain"/>
    <property type="match status" value="1"/>
</dbReference>
<dbReference type="Proteomes" id="UP000001554">
    <property type="component" value="Chromosome 8"/>
</dbReference>
<evidence type="ECO:0000313" key="4">
    <source>
        <dbReference type="RefSeq" id="XP_035684396.1"/>
    </source>
</evidence>
<evidence type="ECO:0000256" key="1">
    <source>
        <dbReference type="SAM" id="SignalP"/>
    </source>
</evidence>
<dbReference type="SMART" id="SM00327">
    <property type="entry name" value="VWA"/>
    <property type="match status" value="1"/>
</dbReference>
<keyword evidence="1" id="KW-0732">Signal</keyword>
<dbReference type="PROSITE" id="PS50234">
    <property type="entry name" value="VWFA"/>
    <property type="match status" value="1"/>
</dbReference>
<feature type="signal peptide" evidence="1">
    <location>
        <begin position="1"/>
        <end position="21"/>
    </location>
</feature>
<dbReference type="OrthoDB" id="5964156at2759"/>
<evidence type="ECO:0000313" key="3">
    <source>
        <dbReference type="Proteomes" id="UP000001554"/>
    </source>
</evidence>
<feature type="domain" description="VWFA" evidence="2">
    <location>
        <begin position="108"/>
        <end position="292"/>
    </location>
</feature>
<dbReference type="InterPro" id="IPR002035">
    <property type="entry name" value="VWF_A"/>
</dbReference>
<dbReference type="OMA" id="IMFASEI"/>
<proteinExistence type="predicted"/>
<reference evidence="3" key="1">
    <citation type="journal article" date="2020" name="Nat. Ecol. Evol.">
        <title>Deeply conserved synteny resolves early events in vertebrate evolution.</title>
        <authorList>
            <person name="Simakov O."/>
            <person name="Marletaz F."/>
            <person name="Yue J.X."/>
            <person name="O'Connell B."/>
            <person name="Jenkins J."/>
            <person name="Brandt A."/>
            <person name="Calef R."/>
            <person name="Tung C.H."/>
            <person name="Huang T.K."/>
            <person name="Schmutz J."/>
            <person name="Satoh N."/>
            <person name="Yu J.K."/>
            <person name="Putnam N.H."/>
            <person name="Green R.E."/>
            <person name="Rokhsar D.S."/>
        </authorList>
    </citation>
    <scope>NUCLEOTIDE SEQUENCE [LARGE SCALE GENOMIC DNA]</scope>
    <source>
        <strain evidence="3">S238N-H82</strain>
    </source>
</reference>